<reference evidence="2 3" key="1">
    <citation type="submission" date="2015-09" db="EMBL/GenBank/DDBJ databases">
        <title>Draft genome of the parasitic nematode Teladorsagia circumcincta isolate WARC Sus (inbred).</title>
        <authorList>
            <person name="Mitreva M."/>
        </authorList>
    </citation>
    <scope>NUCLEOTIDE SEQUENCE [LARGE SCALE GENOMIC DNA]</scope>
    <source>
        <strain evidence="2 3">S</strain>
    </source>
</reference>
<proteinExistence type="predicted"/>
<name>A0A2G9U715_TELCI</name>
<feature type="compositionally biased region" description="Low complexity" evidence="1">
    <location>
        <begin position="222"/>
        <end position="239"/>
    </location>
</feature>
<dbReference type="AlphaFoldDB" id="A0A2G9U715"/>
<dbReference type="PANTHER" id="PTHR11909">
    <property type="entry name" value="CASEIN KINASE-RELATED"/>
    <property type="match status" value="1"/>
</dbReference>
<dbReference type="Gene3D" id="1.10.510.10">
    <property type="entry name" value="Transferase(Phosphotransferase) domain 1"/>
    <property type="match status" value="1"/>
</dbReference>
<dbReference type="InterPro" id="IPR050235">
    <property type="entry name" value="CK1_Ser-Thr_kinase"/>
</dbReference>
<feature type="region of interest" description="Disordered" evidence="1">
    <location>
        <begin position="179"/>
        <end position="239"/>
    </location>
</feature>
<feature type="non-terminal residue" evidence="2">
    <location>
        <position position="239"/>
    </location>
</feature>
<gene>
    <name evidence="2" type="ORF">TELCIR_12314</name>
</gene>
<sequence length="239" mass="27574">MNFLIISNEEHYWIFQVAFRGTLRYCSLGVHRRAEQGRVDDLWSWAYMFIEMRDPLPWARLSHPEAVLGLKEETTLEKLCSSDLSKVFLPILKTFEKLGYFDRPDYKKIFEMLMEEVTRMKVNLTDPYDWDGKITDTEGAEKLQEVCKQYDLKIDTLPKMETVEDLSEENEQAYFRQVFSPQPTDVPGGEQYEEKRKRGSSTNVAAEAQVAPVNNDEQKHQTTSTATHTAAGASSLSVK</sequence>
<dbReference type="EMBL" id="KZ348584">
    <property type="protein sequence ID" value="PIO65988.1"/>
    <property type="molecule type" value="Genomic_DNA"/>
</dbReference>
<organism evidence="2 3">
    <name type="scientific">Teladorsagia circumcincta</name>
    <name type="common">Brown stomach worm</name>
    <name type="synonym">Ostertagia circumcincta</name>
    <dbReference type="NCBI Taxonomy" id="45464"/>
    <lineage>
        <taxon>Eukaryota</taxon>
        <taxon>Metazoa</taxon>
        <taxon>Ecdysozoa</taxon>
        <taxon>Nematoda</taxon>
        <taxon>Chromadorea</taxon>
        <taxon>Rhabditida</taxon>
        <taxon>Rhabditina</taxon>
        <taxon>Rhabditomorpha</taxon>
        <taxon>Strongyloidea</taxon>
        <taxon>Trichostrongylidae</taxon>
        <taxon>Teladorsagia</taxon>
    </lineage>
</organism>
<evidence type="ECO:0000313" key="2">
    <source>
        <dbReference type="EMBL" id="PIO65988.1"/>
    </source>
</evidence>
<dbReference type="SUPFAM" id="SSF56112">
    <property type="entry name" value="Protein kinase-like (PK-like)"/>
    <property type="match status" value="1"/>
</dbReference>
<accession>A0A2G9U715</accession>
<evidence type="ECO:0000313" key="3">
    <source>
        <dbReference type="Proteomes" id="UP000230423"/>
    </source>
</evidence>
<evidence type="ECO:0000256" key="1">
    <source>
        <dbReference type="SAM" id="MobiDB-lite"/>
    </source>
</evidence>
<dbReference type="Proteomes" id="UP000230423">
    <property type="component" value="Unassembled WGS sequence"/>
</dbReference>
<dbReference type="OrthoDB" id="5979581at2759"/>
<dbReference type="InterPro" id="IPR011009">
    <property type="entry name" value="Kinase-like_dom_sf"/>
</dbReference>
<keyword evidence="3" id="KW-1185">Reference proteome</keyword>
<protein>
    <submittedName>
        <fullName evidence="2">Uncharacterized protein</fullName>
    </submittedName>
</protein>